<accession>A0A2U3LAR0</accession>
<evidence type="ECO:0000313" key="2">
    <source>
        <dbReference type="Proteomes" id="UP000238701"/>
    </source>
</evidence>
<dbReference type="AlphaFoldDB" id="A0A2U3LAR0"/>
<reference evidence="2" key="1">
    <citation type="submission" date="2018-02" db="EMBL/GenBank/DDBJ databases">
        <authorList>
            <person name="Hausmann B."/>
        </authorList>
    </citation>
    <scope>NUCLEOTIDE SEQUENCE [LARGE SCALE GENOMIC DNA]</scope>
    <source>
        <strain evidence="2">Peat soil MAG SbA1</strain>
    </source>
</reference>
<sequence length="475" mass="51720">MKRVVFFLLVAIPVVVLLCVAALNPPKAAAVPSYARQTGLACSGCHYAPPELNPAGRRFKLLGYVDRADETKTVKADGGKKRAALDLLASLPLSVMLETSFTATKSPVPNVATNPTPPPAYTVTPTQNGNFQFPQDISLFLAGAWTSNIGSFLQVTYETQGDHFSMDNTDIRYANKTKLGGKELVYGLDLNNNPTLDDLWNSTPAWGSPWIASNSAPTPNATPIINGALAQDVAGFGGYAMWNSHLYLDLSVYRSEHVGGPQPNPGTGFGYNIHGVAPYWRVAWQQLSAKTQYEIGTYGMHMRSTPNQIVGANGVTGPEDEYTDYAFDTQIDRTLFRTDVLSFRGTYIRENSDLLSSYLVQSAAGFGPHHLNTVMANAEYHIGNKYTGTFGWFDTTGTSDITLYPPNVPVSGNYNGNPSGAGYIANISFWPWQNLQLAAQYTGYTRFNGAQNNYDGAGRNASSNNTIYLDARIFF</sequence>
<organism evidence="1 2">
    <name type="scientific">Candidatus Sulfotelmatobacter kueseliae</name>
    <dbReference type="NCBI Taxonomy" id="2042962"/>
    <lineage>
        <taxon>Bacteria</taxon>
        <taxon>Pseudomonadati</taxon>
        <taxon>Acidobacteriota</taxon>
        <taxon>Terriglobia</taxon>
        <taxon>Terriglobales</taxon>
        <taxon>Candidatus Korobacteraceae</taxon>
        <taxon>Candidatus Sulfotelmatobacter</taxon>
    </lineage>
</organism>
<protein>
    <submittedName>
        <fullName evidence="1">Putative Cytochrome c1 signal peptide protein</fullName>
    </submittedName>
</protein>
<name>A0A2U3LAR0_9BACT</name>
<dbReference type="Proteomes" id="UP000238701">
    <property type="component" value="Unassembled WGS sequence"/>
</dbReference>
<proteinExistence type="predicted"/>
<dbReference type="EMBL" id="OMOD01000188">
    <property type="protein sequence ID" value="SPF48910.1"/>
    <property type="molecule type" value="Genomic_DNA"/>
</dbReference>
<dbReference type="OrthoDB" id="597042at2"/>
<evidence type="ECO:0000313" key="1">
    <source>
        <dbReference type="EMBL" id="SPF48910.1"/>
    </source>
</evidence>
<gene>
    <name evidence="1" type="ORF">SBA1_90046</name>
</gene>